<feature type="compositionally biased region" description="Basic residues" evidence="6">
    <location>
        <begin position="675"/>
        <end position="687"/>
    </location>
</feature>
<dbReference type="EC" id="3.4.19.12" evidence="5"/>
<dbReference type="PROSITE" id="PS00973">
    <property type="entry name" value="USP_2"/>
    <property type="match status" value="1"/>
</dbReference>
<dbReference type="InterPro" id="IPR018200">
    <property type="entry name" value="USP_CS"/>
</dbReference>
<feature type="compositionally biased region" description="Polar residues" evidence="6">
    <location>
        <begin position="656"/>
        <end position="667"/>
    </location>
</feature>
<dbReference type="HOGENOM" id="CLU_008279_12_1_1"/>
<dbReference type="OrthoDB" id="27652at2759"/>
<reference evidence="8 9" key="1">
    <citation type="journal article" date="2009" name="Nature">
        <title>Evolution of pathogenicity and sexual reproduction in eight Candida genomes.</title>
        <authorList>
            <person name="Butler G."/>
            <person name="Rasmussen M.D."/>
            <person name="Lin M.F."/>
            <person name="Santos M.A."/>
            <person name="Sakthikumar S."/>
            <person name="Munro C.A."/>
            <person name="Rheinbay E."/>
            <person name="Grabherr M."/>
            <person name="Forche A."/>
            <person name="Reedy J.L."/>
            <person name="Agrafioti I."/>
            <person name="Arnaud M.B."/>
            <person name="Bates S."/>
            <person name="Brown A.J."/>
            <person name="Brunke S."/>
            <person name="Costanzo M.C."/>
            <person name="Fitzpatrick D.A."/>
            <person name="de Groot P.W."/>
            <person name="Harris D."/>
            <person name="Hoyer L.L."/>
            <person name="Hube B."/>
            <person name="Klis F.M."/>
            <person name="Kodira C."/>
            <person name="Lennard N."/>
            <person name="Logue M.E."/>
            <person name="Martin R."/>
            <person name="Neiman A.M."/>
            <person name="Nikolaou E."/>
            <person name="Quail M.A."/>
            <person name="Quinn J."/>
            <person name="Santos M.C."/>
            <person name="Schmitzberger F.F."/>
            <person name="Sherlock G."/>
            <person name="Shah P."/>
            <person name="Silverstein K.A."/>
            <person name="Skrzypek M.S."/>
            <person name="Soll D."/>
            <person name="Staggs R."/>
            <person name="Stansfield I."/>
            <person name="Stumpf M.P."/>
            <person name="Sudbery P.E."/>
            <person name="Srikantha T."/>
            <person name="Zeng Q."/>
            <person name="Berman J."/>
            <person name="Berriman M."/>
            <person name="Heitman J."/>
            <person name="Gow N.A."/>
            <person name="Lorenz M.C."/>
            <person name="Birren B.W."/>
            <person name="Kellis M."/>
            <person name="Cuomo C.A."/>
        </authorList>
    </citation>
    <scope>NUCLEOTIDE SEQUENCE [LARGE SCALE GENOMIC DNA]</scope>
    <source>
        <strain evidence="9">ATCC 6260 / CBS 566 / DSM 6381 / JCM 1539 / NBRC 10279 / NRRL Y-324</strain>
    </source>
</reference>
<evidence type="ECO:0000256" key="1">
    <source>
        <dbReference type="ARBA" id="ARBA00000707"/>
    </source>
</evidence>
<dbReference type="GO" id="GO:0005634">
    <property type="term" value="C:nucleus"/>
    <property type="evidence" value="ECO:0007669"/>
    <property type="project" value="TreeGrafter"/>
</dbReference>
<dbReference type="FunFam" id="3.90.70.10:FF:000131">
    <property type="entry name" value="Ubiquitin carboxyl-terminal hydrolase"/>
    <property type="match status" value="1"/>
</dbReference>
<feature type="compositionally biased region" description="Low complexity" evidence="6">
    <location>
        <begin position="581"/>
        <end position="591"/>
    </location>
</feature>
<dbReference type="InterPro" id="IPR028889">
    <property type="entry name" value="USP"/>
</dbReference>
<proteinExistence type="inferred from homology"/>
<evidence type="ECO:0000259" key="7">
    <source>
        <dbReference type="PROSITE" id="PS50235"/>
    </source>
</evidence>
<dbReference type="InterPro" id="IPR050164">
    <property type="entry name" value="Peptidase_C19"/>
</dbReference>
<dbReference type="PANTHER" id="PTHR24006:SF733">
    <property type="entry name" value="RE52890P"/>
    <property type="match status" value="1"/>
</dbReference>
<evidence type="ECO:0000256" key="3">
    <source>
        <dbReference type="ARBA" id="ARBA00022670"/>
    </source>
</evidence>
<keyword evidence="4 5" id="KW-0378">Hydrolase</keyword>
<evidence type="ECO:0000256" key="4">
    <source>
        <dbReference type="ARBA" id="ARBA00022801"/>
    </source>
</evidence>
<dbReference type="Gene3D" id="3.90.70.10">
    <property type="entry name" value="Cysteine proteinases"/>
    <property type="match status" value="2"/>
</dbReference>
<keyword evidence="5" id="KW-0788">Thiol protease</keyword>
<dbReference type="PANTHER" id="PTHR24006">
    <property type="entry name" value="UBIQUITIN CARBOXYL-TERMINAL HYDROLASE"/>
    <property type="match status" value="1"/>
</dbReference>
<feature type="region of interest" description="Disordered" evidence="6">
    <location>
        <begin position="170"/>
        <end position="205"/>
    </location>
</feature>
<dbReference type="GO" id="GO:0016579">
    <property type="term" value="P:protein deubiquitination"/>
    <property type="evidence" value="ECO:0007669"/>
    <property type="project" value="InterPro"/>
</dbReference>
<evidence type="ECO:0000313" key="9">
    <source>
        <dbReference type="Proteomes" id="UP000001997"/>
    </source>
</evidence>
<evidence type="ECO:0000256" key="2">
    <source>
        <dbReference type="ARBA" id="ARBA00009085"/>
    </source>
</evidence>
<keyword evidence="9" id="KW-1185">Reference proteome</keyword>
<dbReference type="GeneID" id="5124002"/>
<dbReference type="Proteomes" id="UP000001997">
    <property type="component" value="Unassembled WGS sequence"/>
</dbReference>
<dbReference type="CDD" id="cd02257">
    <property type="entry name" value="Peptidase_C19"/>
    <property type="match status" value="1"/>
</dbReference>
<dbReference type="InterPro" id="IPR038765">
    <property type="entry name" value="Papain-like_cys_pep_sf"/>
</dbReference>
<dbReference type="InParanoid" id="A5DPK1"/>
<comment type="similarity">
    <text evidence="2 5">Belongs to the peptidase C19 family.</text>
</comment>
<dbReference type="SUPFAM" id="SSF54001">
    <property type="entry name" value="Cysteine proteinases"/>
    <property type="match status" value="1"/>
</dbReference>
<dbReference type="PROSITE" id="PS50235">
    <property type="entry name" value="USP_3"/>
    <property type="match status" value="1"/>
</dbReference>
<feature type="domain" description="USP" evidence="7">
    <location>
        <begin position="22"/>
        <end position="541"/>
    </location>
</feature>
<comment type="catalytic activity">
    <reaction evidence="1 5">
        <text>Thiol-dependent hydrolysis of ester, thioester, amide, peptide and isopeptide bonds formed by the C-terminal Gly of ubiquitin (a 76-residue protein attached to proteins as an intracellular targeting signal).</text>
        <dbReference type="EC" id="3.4.19.12"/>
    </reaction>
</comment>
<name>A5DPK1_PICGU</name>
<organism evidence="8 9">
    <name type="scientific">Meyerozyma guilliermondii (strain ATCC 6260 / CBS 566 / DSM 6381 / JCM 1539 / NBRC 10279 / NRRL Y-324)</name>
    <name type="common">Yeast</name>
    <name type="synonym">Candida guilliermondii</name>
    <dbReference type="NCBI Taxonomy" id="294746"/>
    <lineage>
        <taxon>Eukaryota</taxon>
        <taxon>Fungi</taxon>
        <taxon>Dikarya</taxon>
        <taxon>Ascomycota</taxon>
        <taxon>Saccharomycotina</taxon>
        <taxon>Pichiomycetes</taxon>
        <taxon>Debaryomycetaceae</taxon>
        <taxon>Meyerozyma</taxon>
    </lineage>
</organism>
<keyword evidence="5" id="KW-0833">Ubl conjugation pathway</keyword>
<feature type="compositionally biased region" description="Polar residues" evidence="6">
    <location>
        <begin position="568"/>
        <end position="579"/>
    </location>
</feature>
<accession>A5DPK1</accession>
<dbReference type="InterPro" id="IPR001394">
    <property type="entry name" value="Peptidase_C19_UCH"/>
</dbReference>
<evidence type="ECO:0000256" key="6">
    <source>
        <dbReference type="SAM" id="MobiDB-lite"/>
    </source>
</evidence>
<dbReference type="CDD" id="cd02663">
    <property type="entry name" value="Peptidase_C19G"/>
    <property type="match status" value="1"/>
</dbReference>
<dbReference type="GO" id="GO:0005829">
    <property type="term" value="C:cytosol"/>
    <property type="evidence" value="ECO:0007669"/>
    <property type="project" value="TreeGrafter"/>
</dbReference>
<dbReference type="RefSeq" id="XP_001482182.2">
    <property type="nucleotide sequence ID" value="XM_001482132.1"/>
</dbReference>
<evidence type="ECO:0000256" key="5">
    <source>
        <dbReference type="RuleBase" id="RU366025"/>
    </source>
</evidence>
<keyword evidence="3 5" id="KW-0645">Protease</keyword>
<feature type="compositionally biased region" description="Basic and acidic residues" evidence="6">
    <location>
        <begin position="618"/>
        <end position="635"/>
    </location>
</feature>
<dbReference type="eggNOG" id="KOG1864">
    <property type="taxonomic scope" value="Eukaryota"/>
</dbReference>
<dbReference type="EMBL" id="CH408161">
    <property type="protein sequence ID" value="EDK41104.2"/>
    <property type="molecule type" value="Genomic_DNA"/>
</dbReference>
<dbReference type="GO" id="GO:0006508">
    <property type="term" value="P:proteolysis"/>
    <property type="evidence" value="ECO:0007669"/>
    <property type="project" value="UniProtKB-KW"/>
</dbReference>
<dbReference type="GO" id="GO:0004843">
    <property type="term" value="F:cysteine-type deubiquitinase activity"/>
    <property type="evidence" value="ECO:0007669"/>
    <property type="project" value="UniProtKB-UniRule"/>
</dbReference>
<feature type="region of interest" description="Disordered" evidence="6">
    <location>
        <begin position="568"/>
        <end position="593"/>
    </location>
</feature>
<feature type="compositionally biased region" description="Basic and acidic residues" evidence="6">
    <location>
        <begin position="645"/>
        <end position="655"/>
    </location>
</feature>
<evidence type="ECO:0000313" key="8">
    <source>
        <dbReference type="EMBL" id="EDK41104.2"/>
    </source>
</evidence>
<dbReference type="STRING" id="294746.A5DPK1"/>
<dbReference type="PROSITE" id="PS00972">
    <property type="entry name" value="USP_1"/>
    <property type="match status" value="1"/>
</dbReference>
<gene>
    <name evidence="8" type="ORF">PGUG_05202</name>
</gene>
<dbReference type="FunCoup" id="A5DPK1">
    <property type="interactions" value="410"/>
</dbReference>
<dbReference type="Pfam" id="PF00443">
    <property type="entry name" value="UCH"/>
    <property type="match status" value="1"/>
</dbReference>
<protein>
    <recommendedName>
        <fullName evidence="5">Ubiquitin carboxyl-terminal hydrolase</fullName>
        <ecNumber evidence="5">3.4.19.12</ecNumber>
    </recommendedName>
</protein>
<sequence length="687" mass="77875">MTQDHPAPPTSLPYGDGSSKVYGMENFGNTCYCNSILQCLYYSDKFRTKLALHNITQHNRKEVMAGVKNHNFTLKYESLVQKRLREQPKNAAIENGTSERVKPTRKGSLFGLKFNTSTTNSVNTSSTDDSSRKWYITEAKNCDALSAEQKLLIRKNPEFQDLPVMVTRHTSSPLELAEKSDNSQSSSMLLNEKTEKSNTPTSVKEGSITSQSCFIIVGIPQPEVDLVNPINPFNPNPSSDHRKRSALINGPIINLDHSLQLPTQQSDETALLYALKDMFECMIENKSQIGVVSPSHFITKLKEKNYLFRQVNMHQDAHEFYNYLINEIIEVVDKECGPNNNWCNEIFQGMITNETKCISCETITSKEEEFLDLSIDIPPGDAAYSLTHCLNNFSRSETLTHQNKFYCNNCCSLQEATKTIKLKKLPEVLVINFKRFKYDESVDKMVKLFDSISYPFKLRLFNTSAKGQTEDFTLYELYALVIHIGGGPMHGHYVALCKVKAQLWLLFDDETVEVVDDSFVLKFFGNGPGLASAYILFYQKVHMAGLLGFKEEDVYCGEDWLPQRHNSAETVQAKSQPEVWSTHSSESGSTDSIKDLSSSAVFDKNPFKKNYKIENKEDTISRTSSTKEKQPEKKTWVGGLKRRQSKNDVPTDRKASTGSVMSTPSTNSDKEKRKSFFGFKRKQKSEK</sequence>
<feature type="region of interest" description="Disordered" evidence="6">
    <location>
        <begin position="618"/>
        <end position="687"/>
    </location>
</feature>
<dbReference type="VEuPathDB" id="FungiDB:PGUG_05202"/>
<dbReference type="AlphaFoldDB" id="A5DPK1"/>
<dbReference type="OMA" id="PMHGHYV"/>
<dbReference type="KEGG" id="pgu:PGUG_05202"/>